<dbReference type="SUPFAM" id="SSF53335">
    <property type="entry name" value="S-adenosyl-L-methionine-dependent methyltransferases"/>
    <property type="match status" value="1"/>
</dbReference>
<evidence type="ECO:0000259" key="4">
    <source>
        <dbReference type="Pfam" id="PF00891"/>
    </source>
</evidence>
<keyword evidence="3" id="KW-0949">S-adenosyl-L-methionine</keyword>
<evidence type="ECO:0000313" key="6">
    <source>
        <dbReference type="EMBL" id="GIK03426.1"/>
    </source>
</evidence>
<organism evidence="6 7">
    <name type="scientific">Aspergillus viridinutans</name>
    <dbReference type="NCBI Taxonomy" id="75553"/>
    <lineage>
        <taxon>Eukaryota</taxon>
        <taxon>Fungi</taxon>
        <taxon>Dikarya</taxon>
        <taxon>Ascomycota</taxon>
        <taxon>Pezizomycotina</taxon>
        <taxon>Eurotiomycetes</taxon>
        <taxon>Eurotiomycetidae</taxon>
        <taxon>Eurotiales</taxon>
        <taxon>Aspergillaceae</taxon>
        <taxon>Aspergillus</taxon>
        <taxon>Aspergillus subgen. Fumigati</taxon>
    </lineage>
</organism>
<dbReference type="InterPro" id="IPR036390">
    <property type="entry name" value="WH_DNA-bd_sf"/>
</dbReference>
<dbReference type="EMBL" id="BOPL01000005">
    <property type="protein sequence ID" value="GIK03426.1"/>
    <property type="molecule type" value="Genomic_DNA"/>
</dbReference>
<dbReference type="PANTHER" id="PTHR43712:SF1">
    <property type="entry name" value="HYPOTHETICAL O-METHYLTRANSFERASE (EUROFUNG)-RELATED"/>
    <property type="match status" value="1"/>
</dbReference>
<dbReference type="InterPro" id="IPR029063">
    <property type="entry name" value="SAM-dependent_MTases_sf"/>
</dbReference>
<dbReference type="GO" id="GO:0044550">
    <property type="term" value="P:secondary metabolite biosynthetic process"/>
    <property type="evidence" value="ECO:0007669"/>
    <property type="project" value="UniProtKB-ARBA"/>
</dbReference>
<sequence>MTIPEEIDEYASIQKALKGLNEAAQRCQQTMLSGHDSSIESCCARQSARDELVLEALKFLQVAQGPIDAAATCYERTAHLASVRALLEMGVFEALPTGRVSRSTEELAQELNVDESLLARLLRNSSLYGPFEETGPGQYRHTPFSEAYLRPEIRGMFRFAMDDHMPAHLKLHEFLQCNGWREPSSTTDNPYTYAHKTNGKSMFDNLSEKPERMKAFNNGMTVQAMTPLWMIDLFPWGSLAQFKPSASQILAVDIGGGKGKAISRIRSLCSGLPGRYILQDQAHVVKSVEGSLDPAIETMAYDFFTEQPIRGALTYLIRRCLHNWPQDSVVRILKNIAAAMEPEKSRLLIEEIVVPAEKAGVEEGWMDMIMMSLGAKQRTLKEWETVLGLAGLEVKNVYQISGNCHGLIEAWLK</sequence>
<dbReference type="InterPro" id="IPR012967">
    <property type="entry name" value="COMT_dimerisation"/>
</dbReference>
<evidence type="ECO:0008006" key="8">
    <source>
        <dbReference type="Google" id="ProtNLM"/>
    </source>
</evidence>
<dbReference type="PANTHER" id="PTHR43712">
    <property type="entry name" value="PUTATIVE (AFU_ORTHOLOGUE AFUA_4G14580)-RELATED"/>
    <property type="match status" value="1"/>
</dbReference>
<dbReference type="GO" id="GO:0046983">
    <property type="term" value="F:protein dimerization activity"/>
    <property type="evidence" value="ECO:0007669"/>
    <property type="project" value="InterPro"/>
</dbReference>
<evidence type="ECO:0000313" key="7">
    <source>
        <dbReference type="Proteomes" id="UP000710440"/>
    </source>
</evidence>
<feature type="domain" description="O-methyltransferase dimerisation" evidence="5">
    <location>
        <begin position="83"/>
        <end position="150"/>
    </location>
</feature>
<dbReference type="Proteomes" id="UP000710440">
    <property type="component" value="Unassembled WGS sequence"/>
</dbReference>
<proteinExistence type="predicted"/>
<dbReference type="Gene3D" id="1.10.10.10">
    <property type="entry name" value="Winged helix-like DNA-binding domain superfamily/Winged helix DNA-binding domain"/>
    <property type="match status" value="1"/>
</dbReference>
<keyword evidence="2" id="KW-0808">Transferase</keyword>
<keyword evidence="1" id="KW-0489">Methyltransferase</keyword>
<dbReference type="RefSeq" id="XP_043126612.1">
    <property type="nucleotide sequence ID" value="XM_043270677.1"/>
</dbReference>
<dbReference type="GO" id="GO:0008171">
    <property type="term" value="F:O-methyltransferase activity"/>
    <property type="evidence" value="ECO:0007669"/>
    <property type="project" value="InterPro"/>
</dbReference>
<dbReference type="Pfam" id="PF00891">
    <property type="entry name" value="Methyltransf_2"/>
    <property type="match status" value="1"/>
</dbReference>
<evidence type="ECO:0000259" key="5">
    <source>
        <dbReference type="Pfam" id="PF08100"/>
    </source>
</evidence>
<feature type="domain" description="O-methyltransferase C-terminal" evidence="4">
    <location>
        <begin position="195"/>
        <end position="392"/>
    </location>
</feature>
<dbReference type="InterPro" id="IPR036388">
    <property type="entry name" value="WH-like_DNA-bd_sf"/>
</dbReference>
<dbReference type="InterPro" id="IPR016461">
    <property type="entry name" value="COMT-like"/>
</dbReference>
<evidence type="ECO:0000256" key="3">
    <source>
        <dbReference type="ARBA" id="ARBA00022691"/>
    </source>
</evidence>
<dbReference type="GO" id="GO:0032259">
    <property type="term" value="P:methylation"/>
    <property type="evidence" value="ECO:0007669"/>
    <property type="project" value="UniProtKB-KW"/>
</dbReference>
<evidence type="ECO:0000256" key="1">
    <source>
        <dbReference type="ARBA" id="ARBA00022603"/>
    </source>
</evidence>
<keyword evidence="7" id="KW-1185">Reference proteome</keyword>
<accession>A0A9P3C1E5</accession>
<name>A0A9P3C1E5_ASPVI</name>
<dbReference type="SUPFAM" id="SSF46785">
    <property type="entry name" value="Winged helix' DNA-binding domain"/>
    <property type="match status" value="1"/>
</dbReference>
<dbReference type="OrthoDB" id="1535081at2759"/>
<dbReference type="AlphaFoldDB" id="A0A9P3C1E5"/>
<gene>
    <name evidence="6" type="ORF">Aspvir_007495</name>
</gene>
<dbReference type="GeneID" id="66935477"/>
<dbReference type="Pfam" id="PF08100">
    <property type="entry name" value="Dimerisation"/>
    <property type="match status" value="1"/>
</dbReference>
<dbReference type="InterPro" id="IPR001077">
    <property type="entry name" value="COMT_C"/>
</dbReference>
<protein>
    <recommendedName>
        <fullName evidence="8">O-methyltransferase</fullName>
    </recommendedName>
</protein>
<dbReference type="PROSITE" id="PS51683">
    <property type="entry name" value="SAM_OMT_II"/>
    <property type="match status" value="1"/>
</dbReference>
<reference evidence="6 7" key="1">
    <citation type="submission" date="2021-02" db="EMBL/GenBank/DDBJ databases">
        <title>Pan-genome distribution and transcriptional activeness of fungal secondary metabolism genes in Aspergillus section Fumigati.</title>
        <authorList>
            <person name="Takahashi H."/>
            <person name="Umemura M."/>
            <person name="Ninomiya A."/>
            <person name="Kusuya Y."/>
            <person name="Urayama S."/>
            <person name="Shimizu M."/>
            <person name="Watanabe A."/>
            <person name="Kamei K."/>
            <person name="Yaguchi T."/>
            <person name="Hagiwara D."/>
        </authorList>
    </citation>
    <scope>NUCLEOTIDE SEQUENCE [LARGE SCALE GENOMIC DNA]</scope>
    <source>
        <strain evidence="6 7">IFM 47045</strain>
    </source>
</reference>
<dbReference type="Gene3D" id="3.40.50.150">
    <property type="entry name" value="Vaccinia Virus protein VP39"/>
    <property type="match status" value="1"/>
</dbReference>
<evidence type="ECO:0000256" key="2">
    <source>
        <dbReference type="ARBA" id="ARBA00022679"/>
    </source>
</evidence>
<comment type="caution">
    <text evidence="6">The sequence shown here is derived from an EMBL/GenBank/DDBJ whole genome shotgun (WGS) entry which is preliminary data.</text>
</comment>